<gene>
    <name evidence="3" type="ORF">GCM10007933_10020</name>
</gene>
<evidence type="ECO:0000256" key="2">
    <source>
        <dbReference type="SAM" id="Phobius"/>
    </source>
</evidence>
<keyword evidence="2" id="KW-0812">Transmembrane</keyword>
<keyword evidence="2" id="KW-0472">Membrane</keyword>
<comment type="caution">
    <text evidence="3">The sequence shown here is derived from an EMBL/GenBank/DDBJ whole genome shotgun (WGS) entry which is preliminary data.</text>
</comment>
<evidence type="ECO:0000256" key="1">
    <source>
        <dbReference type="SAM" id="MobiDB-lite"/>
    </source>
</evidence>
<keyword evidence="4" id="KW-1185">Reference proteome</keyword>
<feature type="transmembrane region" description="Helical" evidence="2">
    <location>
        <begin position="21"/>
        <end position="39"/>
    </location>
</feature>
<name>A0ABQ6F7K0_9RHOO</name>
<reference evidence="4" key="1">
    <citation type="journal article" date="2019" name="Int. J. Syst. Evol. Microbiol.">
        <title>The Global Catalogue of Microorganisms (GCM) 10K type strain sequencing project: providing services to taxonomists for standard genome sequencing and annotation.</title>
        <authorList>
            <consortium name="The Broad Institute Genomics Platform"/>
            <consortium name="The Broad Institute Genome Sequencing Center for Infectious Disease"/>
            <person name="Wu L."/>
            <person name="Ma J."/>
        </authorList>
    </citation>
    <scope>NUCLEOTIDE SEQUENCE [LARGE SCALE GENOMIC DNA]</scope>
    <source>
        <strain evidence="4">NBRC 102407</strain>
    </source>
</reference>
<protein>
    <submittedName>
        <fullName evidence="3">Prepilin-type N-terminal cleavage/methylation domain-containing protein</fullName>
    </submittedName>
</protein>
<proteinExistence type="predicted"/>
<dbReference type="InterPro" id="IPR045584">
    <property type="entry name" value="Pilin-like"/>
</dbReference>
<feature type="region of interest" description="Disordered" evidence="1">
    <location>
        <begin position="180"/>
        <end position="199"/>
    </location>
</feature>
<dbReference type="Pfam" id="PF07963">
    <property type="entry name" value="N_methyl"/>
    <property type="match status" value="1"/>
</dbReference>
<sequence length="246" mass="25782">MHSLIHAAVRQRHRGFTLVEMAVVLLVLTLLAGGLTVGLSTHLARRAEAATDDALGEARDALLGFVVRKGCLPCPAKSATDGAEDRVSPTACRKQNGLLPWATLGIKGLDGWSRRLRYAVAAPYVQPIRNVVTGEKANLADGDLDIKTRNLDGAELFLTTEGGRSPAVILSHGANGLGATDQQGNALAAPPEGSDEARNASADGRLFFSRPASDNPAAPGGSFDDRVTWLSPNLLAHRLISAGTLP</sequence>
<dbReference type="SUPFAM" id="SSF54523">
    <property type="entry name" value="Pili subunits"/>
    <property type="match status" value="1"/>
</dbReference>
<evidence type="ECO:0000313" key="4">
    <source>
        <dbReference type="Proteomes" id="UP001157167"/>
    </source>
</evidence>
<accession>A0ABQ6F7K0</accession>
<dbReference type="InterPro" id="IPR012902">
    <property type="entry name" value="N_methyl_site"/>
</dbReference>
<keyword evidence="2" id="KW-1133">Transmembrane helix</keyword>
<dbReference type="RefSeq" id="WP_284186982.1">
    <property type="nucleotide sequence ID" value="NZ_BSPX01000010.1"/>
</dbReference>
<organism evidence="3 4">
    <name type="scientific">Zoogloea oryzae</name>
    <dbReference type="NCBI Taxonomy" id="310767"/>
    <lineage>
        <taxon>Bacteria</taxon>
        <taxon>Pseudomonadati</taxon>
        <taxon>Pseudomonadota</taxon>
        <taxon>Betaproteobacteria</taxon>
        <taxon>Rhodocyclales</taxon>
        <taxon>Zoogloeaceae</taxon>
        <taxon>Zoogloea</taxon>
    </lineage>
</organism>
<dbReference type="Proteomes" id="UP001157167">
    <property type="component" value="Unassembled WGS sequence"/>
</dbReference>
<evidence type="ECO:0000313" key="3">
    <source>
        <dbReference type="EMBL" id="GLT21550.1"/>
    </source>
</evidence>
<dbReference type="NCBIfam" id="TIGR02532">
    <property type="entry name" value="IV_pilin_GFxxxE"/>
    <property type="match status" value="1"/>
</dbReference>
<dbReference type="EMBL" id="BSPX01000010">
    <property type="protein sequence ID" value="GLT21550.1"/>
    <property type="molecule type" value="Genomic_DNA"/>
</dbReference>